<reference evidence="1" key="1">
    <citation type="submission" date="2002-03" db="EMBL/GenBank/DDBJ databases">
        <title>Oryza sativa nipponbare(GA3) genomic DNA, chromosome 2, PAC clone:P0483C08.</title>
        <authorList>
            <person name="Sasaki T."/>
            <person name="Matsumoto T."/>
            <person name="Yamamoto K."/>
        </authorList>
    </citation>
    <scope>NUCLEOTIDE SEQUENCE</scope>
</reference>
<protein>
    <submittedName>
        <fullName evidence="2">Uncharacterized protein</fullName>
    </submittedName>
</protein>
<gene>
    <name evidence="1" type="ORF">P0483C08.19</name>
    <name evidence="2" type="ORF">P0677G01.43</name>
</gene>
<proteinExistence type="predicted"/>
<dbReference type="Proteomes" id="UP000000763">
    <property type="component" value="Chromosome 2"/>
</dbReference>
<evidence type="ECO:0000313" key="1">
    <source>
        <dbReference type="EMBL" id="BAD21856.1"/>
    </source>
</evidence>
<accession>Q6K5L4</accession>
<reference evidence="2" key="2">
    <citation type="submission" date="2002-05" db="EMBL/GenBank/DDBJ databases">
        <title>Oryza sativa nipponbare(GA3) genomic DNA, chromosome 2, PAC clone:P0677G01.</title>
        <authorList>
            <person name="Sasaki T."/>
            <person name="Matsumoto T."/>
            <person name="Katayose Y."/>
        </authorList>
    </citation>
    <scope>NUCLEOTIDE SEQUENCE</scope>
</reference>
<dbReference type="EMBL" id="AP005322">
    <property type="protein sequence ID" value="BAD22111.1"/>
    <property type="molecule type" value="Genomic_DNA"/>
</dbReference>
<dbReference type="EMBL" id="AP004837">
    <property type="protein sequence ID" value="BAD21856.1"/>
    <property type="molecule type" value="Genomic_DNA"/>
</dbReference>
<organism evidence="2 3">
    <name type="scientific">Oryza sativa subsp. japonica</name>
    <name type="common">Rice</name>
    <dbReference type="NCBI Taxonomy" id="39947"/>
    <lineage>
        <taxon>Eukaryota</taxon>
        <taxon>Viridiplantae</taxon>
        <taxon>Streptophyta</taxon>
        <taxon>Embryophyta</taxon>
        <taxon>Tracheophyta</taxon>
        <taxon>Spermatophyta</taxon>
        <taxon>Magnoliopsida</taxon>
        <taxon>Liliopsida</taxon>
        <taxon>Poales</taxon>
        <taxon>Poaceae</taxon>
        <taxon>BOP clade</taxon>
        <taxon>Oryzoideae</taxon>
        <taxon>Oryzeae</taxon>
        <taxon>Oryzinae</taxon>
        <taxon>Oryza</taxon>
        <taxon>Oryza sativa</taxon>
    </lineage>
</organism>
<dbReference type="AlphaFoldDB" id="Q6K5L4"/>
<evidence type="ECO:0000313" key="3">
    <source>
        <dbReference type="Proteomes" id="UP000000763"/>
    </source>
</evidence>
<sequence length="129" mass="14639">MHFLNVHASHRASLTPSSSTLPWTADRRAVGSQSGIDEPSHQCRIRDANGCELRSTTLLKRWNNSKAEYNHRTQQATPMMQTCKGIQGRFVAICIKAVVKHFIEQNSKTVDWIITTMKHGRMSRARSSF</sequence>
<name>Q6K5L4_ORYSJ</name>
<evidence type="ECO:0000313" key="2">
    <source>
        <dbReference type="EMBL" id="BAD22111.1"/>
    </source>
</evidence>
<reference evidence="3" key="3">
    <citation type="journal article" date="2005" name="Nature">
        <title>The map-based sequence of the rice genome.</title>
        <authorList>
            <consortium name="International rice genome sequencing project (IRGSP)"/>
            <person name="Matsumoto T."/>
            <person name="Wu J."/>
            <person name="Kanamori H."/>
            <person name="Katayose Y."/>
            <person name="Fujisawa M."/>
            <person name="Namiki N."/>
            <person name="Mizuno H."/>
            <person name="Yamamoto K."/>
            <person name="Antonio B.A."/>
            <person name="Baba T."/>
            <person name="Sakata K."/>
            <person name="Nagamura Y."/>
            <person name="Aoki H."/>
            <person name="Arikawa K."/>
            <person name="Arita K."/>
            <person name="Bito T."/>
            <person name="Chiden Y."/>
            <person name="Fujitsuka N."/>
            <person name="Fukunaka R."/>
            <person name="Hamada M."/>
            <person name="Harada C."/>
            <person name="Hayashi A."/>
            <person name="Hijishita S."/>
            <person name="Honda M."/>
            <person name="Hosokawa S."/>
            <person name="Ichikawa Y."/>
            <person name="Idonuma A."/>
            <person name="Iijima M."/>
            <person name="Ikeda M."/>
            <person name="Ikeno M."/>
            <person name="Ito K."/>
            <person name="Ito S."/>
            <person name="Ito T."/>
            <person name="Ito Y."/>
            <person name="Ito Y."/>
            <person name="Iwabuchi A."/>
            <person name="Kamiya K."/>
            <person name="Karasawa W."/>
            <person name="Kurita K."/>
            <person name="Katagiri S."/>
            <person name="Kikuta A."/>
            <person name="Kobayashi H."/>
            <person name="Kobayashi N."/>
            <person name="Machita K."/>
            <person name="Maehara T."/>
            <person name="Masukawa M."/>
            <person name="Mizubayashi T."/>
            <person name="Mukai Y."/>
            <person name="Nagasaki H."/>
            <person name="Nagata Y."/>
            <person name="Naito S."/>
            <person name="Nakashima M."/>
            <person name="Nakama Y."/>
            <person name="Nakamichi Y."/>
            <person name="Nakamura M."/>
            <person name="Meguro A."/>
            <person name="Negishi M."/>
            <person name="Ohta I."/>
            <person name="Ohta T."/>
            <person name="Okamoto M."/>
            <person name="Ono N."/>
            <person name="Saji S."/>
            <person name="Sakaguchi M."/>
            <person name="Sakai K."/>
            <person name="Shibata M."/>
            <person name="Shimokawa T."/>
            <person name="Song J."/>
            <person name="Takazaki Y."/>
            <person name="Terasawa K."/>
            <person name="Tsugane M."/>
            <person name="Tsuji K."/>
            <person name="Ueda S."/>
            <person name="Waki K."/>
            <person name="Yamagata H."/>
            <person name="Yamamoto M."/>
            <person name="Yamamoto S."/>
            <person name="Yamane H."/>
            <person name="Yoshiki S."/>
            <person name="Yoshihara R."/>
            <person name="Yukawa K."/>
            <person name="Zhong H."/>
            <person name="Yano M."/>
            <person name="Yuan Q."/>
            <person name="Ouyang S."/>
            <person name="Liu J."/>
            <person name="Jones K.M."/>
            <person name="Gansberger K."/>
            <person name="Moffat K."/>
            <person name="Hill J."/>
            <person name="Bera J."/>
            <person name="Fadrosh D."/>
            <person name="Jin S."/>
            <person name="Johri S."/>
            <person name="Kim M."/>
            <person name="Overton L."/>
            <person name="Reardon M."/>
            <person name="Tsitrin T."/>
            <person name="Vuong H."/>
            <person name="Weaver B."/>
            <person name="Ciecko A."/>
            <person name="Tallon L."/>
            <person name="Jackson J."/>
            <person name="Pai G."/>
            <person name="Aken S.V."/>
            <person name="Utterback T."/>
            <person name="Reidmuller S."/>
            <person name="Feldblyum T."/>
            <person name="Hsiao J."/>
            <person name="Zismann V."/>
            <person name="Iobst S."/>
            <person name="de Vazeille A.R."/>
            <person name="Buell C.R."/>
            <person name="Ying K."/>
            <person name="Li Y."/>
            <person name="Lu T."/>
            <person name="Huang Y."/>
            <person name="Zhao Q."/>
            <person name="Feng Q."/>
            <person name="Zhang L."/>
            <person name="Zhu J."/>
            <person name="Weng Q."/>
            <person name="Mu J."/>
            <person name="Lu Y."/>
            <person name="Fan D."/>
            <person name="Liu Y."/>
            <person name="Guan J."/>
            <person name="Zhang Y."/>
            <person name="Yu S."/>
            <person name="Liu X."/>
            <person name="Zhang Y."/>
            <person name="Hong G."/>
            <person name="Han B."/>
            <person name="Choisne N."/>
            <person name="Demange N."/>
            <person name="Orjeda G."/>
            <person name="Samain S."/>
            <person name="Cattolico L."/>
            <person name="Pelletier E."/>
            <person name="Couloux A."/>
            <person name="Segurens B."/>
            <person name="Wincker P."/>
            <person name="D'Hont A."/>
            <person name="Scarpelli C."/>
            <person name="Weissenbach J."/>
            <person name="Salanoubat M."/>
            <person name="Quetier F."/>
            <person name="Yu Y."/>
            <person name="Kim H.R."/>
            <person name="Rambo T."/>
            <person name="Currie J."/>
            <person name="Collura K."/>
            <person name="Luo M."/>
            <person name="Yang T."/>
            <person name="Ammiraju J.S.S."/>
            <person name="Engler F."/>
            <person name="Soderlund C."/>
            <person name="Wing R.A."/>
            <person name="Palmer L.E."/>
            <person name="de la Bastide M."/>
            <person name="Spiegel L."/>
            <person name="Nascimento L."/>
            <person name="Zutavern T."/>
            <person name="O'Shaughnessy A."/>
            <person name="Dike S."/>
            <person name="Dedhia N."/>
            <person name="Preston R."/>
            <person name="Balija V."/>
            <person name="McCombie W.R."/>
            <person name="Chow T."/>
            <person name="Chen H."/>
            <person name="Chung M."/>
            <person name="Chen C."/>
            <person name="Shaw J."/>
            <person name="Wu H."/>
            <person name="Hsiao K."/>
            <person name="Chao Y."/>
            <person name="Chu M."/>
            <person name="Cheng C."/>
            <person name="Hour A."/>
            <person name="Lee P."/>
            <person name="Lin S."/>
            <person name="Lin Y."/>
            <person name="Liou J."/>
            <person name="Liu S."/>
            <person name="Hsing Y."/>
            <person name="Raghuvanshi S."/>
            <person name="Mohanty A."/>
            <person name="Bharti A.K."/>
            <person name="Gaur A."/>
            <person name="Gupta V."/>
            <person name="Kumar D."/>
            <person name="Ravi V."/>
            <person name="Vij S."/>
            <person name="Kapur A."/>
            <person name="Khurana P."/>
            <person name="Khurana P."/>
            <person name="Khurana J.P."/>
            <person name="Tyagi A.K."/>
            <person name="Gaikwad K."/>
            <person name="Singh A."/>
            <person name="Dalal V."/>
            <person name="Srivastava S."/>
            <person name="Dixit A."/>
            <person name="Pal A.K."/>
            <person name="Ghazi I.A."/>
            <person name="Yadav M."/>
            <person name="Pandit A."/>
            <person name="Bhargava A."/>
            <person name="Sureshbabu K."/>
            <person name="Batra K."/>
            <person name="Sharma T.R."/>
            <person name="Mohapatra T."/>
            <person name="Singh N.K."/>
            <person name="Messing J."/>
            <person name="Nelson A.B."/>
            <person name="Fuks G."/>
            <person name="Kavchok S."/>
            <person name="Keizer G."/>
            <person name="Linton E."/>
            <person name="Llaca V."/>
            <person name="Song R."/>
            <person name="Tanyolac B."/>
            <person name="Young S."/>
            <person name="Ho-Il K."/>
            <person name="Hahn J.H."/>
            <person name="Sangsakoo G."/>
            <person name="Vanavichit A."/>
            <person name="de Mattos Luiz.A.T."/>
            <person name="Zimmer P.D."/>
            <person name="Malone G."/>
            <person name="Dellagostin O."/>
            <person name="de Oliveira A.C."/>
            <person name="Bevan M."/>
            <person name="Bancroft I."/>
            <person name="Minx P."/>
            <person name="Cordum H."/>
            <person name="Wilson R."/>
            <person name="Cheng Z."/>
            <person name="Jin W."/>
            <person name="Jiang J."/>
            <person name="Leong S.A."/>
            <person name="Iwama H."/>
            <person name="Gojobori T."/>
            <person name="Itoh T."/>
            <person name="Niimura Y."/>
            <person name="Fujii Y."/>
            <person name="Habara T."/>
            <person name="Sakai H."/>
            <person name="Sato Y."/>
            <person name="Wilson G."/>
            <person name="Kumar K."/>
            <person name="McCouch S."/>
            <person name="Juretic N."/>
            <person name="Hoen D."/>
            <person name="Wright S."/>
            <person name="Bruskiewich R."/>
            <person name="Bureau T."/>
            <person name="Miyao A."/>
            <person name="Hirochika H."/>
            <person name="Nishikawa T."/>
            <person name="Kadowaki K."/>
            <person name="Sugiura M."/>
            <person name="Burr B."/>
            <person name="Sasaki T."/>
        </authorList>
    </citation>
    <scope>NUCLEOTIDE SEQUENCE [LARGE SCALE GENOMIC DNA]</scope>
    <source>
        <strain evidence="3">cv. Nipponbare</strain>
    </source>
</reference>
<reference evidence="3" key="4">
    <citation type="journal article" date="2008" name="Nucleic Acids Res.">
        <title>The rice annotation project database (RAP-DB): 2008 update.</title>
        <authorList>
            <consortium name="The rice annotation project (RAP)"/>
        </authorList>
    </citation>
    <scope>GENOME REANNOTATION</scope>
    <source>
        <strain evidence="3">cv. Nipponbare</strain>
    </source>
</reference>